<dbReference type="Proteomes" id="UP000236893">
    <property type="component" value="Unassembled WGS sequence"/>
</dbReference>
<dbReference type="Pfam" id="PF13396">
    <property type="entry name" value="PLDc_N"/>
    <property type="match status" value="1"/>
</dbReference>
<dbReference type="GO" id="GO:0005886">
    <property type="term" value="C:plasma membrane"/>
    <property type="evidence" value="ECO:0007669"/>
    <property type="project" value="UniProtKB-SubCell"/>
</dbReference>
<accession>A0A2S5A078</accession>
<keyword evidence="3 6" id="KW-0812">Transmembrane</keyword>
<protein>
    <recommendedName>
        <fullName evidence="7">Cardiolipin synthase N-terminal domain-containing protein</fullName>
    </recommendedName>
</protein>
<name>A0A2S5A078_9SPHI</name>
<dbReference type="RefSeq" id="WP_103789429.1">
    <property type="nucleotide sequence ID" value="NZ_PQVF01000008.1"/>
</dbReference>
<evidence type="ECO:0000259" key="7">
    <source>
        <dbReference type="Pfam" id="PF13396"/>
    </source>
</evidence>
<reference evidence="8 9" key="1">
    <citation type="submission" date="2018-01" db="EMBL/GenBank/DDBJ databases">
        <authorList>
            <person name="Gaut B.S."/>
            <person name="Morton B.R."/>
            <person name="Clegg M.T."/>
            <person name="Duvall M.R."/>
        </authorList>
    </citation>
    <scope>NUCLEOTIDE SEQUENCE [LARGE SCALE GENOMIC DNA]</scope>
    <source>
        <strain evidence="8 9">HR-AV</strain>
    </source>
</reference>
<evidence type="ECO:0000256" key="2">
    <source>
        <dbReference type="ARBA" id="ARBA00022475"/>
    </source>
</evidence>
<dbReference type="InterPro" id="IPR027379">
    <property type="entry name" value="CLS_N"/>
</dbReference>
<dbReference type="OrthoDB" id="794036at2"/>
<feature type="transmembrane region" description="Helical" evidence="6">
    <location>
        <begin position="37"/>
        <end position="58"/>
    </location>
</feature>
<evidence type="ECO:0000256" key="5">
    <source>
        <dbReference type="ARBA" id="ARBA00023136"/>
    </source>
</evidence>
<keyword evidence="4 6" id="KW-1133">Transmembrane helix</keyword>
<keyword evidence="2" id="KW-1003">Cell membrane</keyword>
<sequence length="73" mass="8555">MFAFFMCLLTAVVVSITTVTCIIMVAIDAYRNRVSNIFFWILLSVFLPIIGTLIYFRVRKENDQDKKEKLLFN</sequence>
<feature type="domain" description="Cardiolipin synthase N-terminal" evidence="7">
    <location>
        <begin position="23"/>
        <end position="59"/>
    </location>
</feature>
<keyword evidence="9" id="KW-1185">Reference proteome</keyword>
<evidence type="ECO:0000313" key="8">
    <source>
        <dbReference type="EMBL" id="POY35966.1"/>
    </source>
</evidence>
<comment type="caution">
    <text evidence="8">The sequence shown here is derived from an EMBL/GenBank/DDBJ whole genome shotgun (WGS) entry which is preliminary data.</text>
</comment>
<evidence type="ECO:0000256" key="6">
    <source>
        <dbReference type="SAM" id="Phobius"/>
    </source>
</evidence>
<gene>
    <name evidence="8" type="ORF">C3K47_12220</name>
</gene>
<keyword evidence="5 6" id="KW-0472">Membrane</keyword>
<evidence type="ECO:0000313" key="9">
    <source>
        <dbReference type="Proteomes" id="UP000236893"/>
    </source>
</evidence>
<evidence type="ECO:0000256" key="3">
    <source>
        <dbReference type="ARBA" id="ARBA00022692"/>
    </source>
</evidence>
<dbReference type="AlphaFoldDB" id="A0A2S5A078"/>
<comment type="subcellular location">
    <subcellularLocation>
        <location evidence="1">Cell membrane</location>
        <topology evidence="1">Multi-pass membrane protein</topology>
    </subcellularLocation>
</comment>
<proteinExistence type="predicted"/>
<evidence type="ECO:0000256" key="1">
    <source>
        <dbReference type="ARBA" id="ARBA00004651"/>
    </source>
</evidence>
<organism evidence="8 9">
    <name type="scientific">Solitalea longa</name>
    <dbReference type="NCBI Taxonomy" id="2079460"/>
    <lineage>
        <taxon>Bacteria</taxon>
        <taxon>Pseudomonadati</taxon>
        <taxon>Bacteroidota</taxon>
        <taxon>Sphingobacteriia</taxon>
        <taxon>Sphingobacteriales</taxon>
        <taxon>Sphingobacteriaceae</taxon>
        <taxon>Solitalea</taxon>
    </lineage>
</organism>
<dbReference type="EMBL" id="PQVF01000008">
    <property type="protein sequence ID" value="POY35966.1"/>
    <property type="molecule type" value="Genomic_DNA"/>
</dbReference>
<evidence type="ECO:0000256" key="4">
    <source>
        <dbReference type="ARBA" id="ARBA00022989"/>
    </source>
</evidence>